<dbReference type="AlphaFoldDB" id="A0AAJ0C4E2"/>
<comment type="pathway">
    <text evidence="3">Protein modification; protein glycosylation.</text>
</comment>
<sequence>MPISRRDVETYRRDEKFGHKLLTPEERRKLLKPYLPPPKRAQPSREASKSRFGLRRFMRSQLHILVYIIIHAVFSLYIRTRQAYHAVTDRIYSVLYYHHRTPELIERDVKGLSRLPQHLSVILELEDNGRGGAELERLVNEAADISAWCASAGIPRLSIYEKTGVLKAYLPETHRAITQKLAAYFGPNSPALAVHAPHTPSVESGSSPPAAHINTPDSKHLSVMLLAAEDGRDSIVDLTKTLAEMAQRSKIFPADISLELVDAELSESVMGEPDLLILFGPHIELSGYPPWQIRLTEIFHVPDNQGVGYQVFYRALCNFARAQMRLGR</sequence>
<evidence type="ECO:0000256" key="10">
    <source>
        <dbReference type="ARBA" id="ARBA00022989"/>
    </source>
</evidence>
<dbReference type="InterPro" id="IPR036424">
    <property type="entry name" value="UPP_synth-like_sf"/>
</dbReference>
<dbReference type="InterPro" id="IPR038887">
    <property type="entry name" value="Nus1/NgBR"/>
</dbReference>
<keyword evidence="10 13" id="KW-1133">Transmembrane helix</keyword>
<dbReference type="Proteomes" id="UP001244011">
    <property type="component" value="Unassembled WGS sequence"/>
</dbReference>
<keyword evidence="9" id="KW-0460">Magnesium</keyword>
<dbReference type="PANTHER" id="PTHR21528">
    <property type="entry name" value="DEHYDRODOLICHYL DIPHOSPHATE SYNTHASE COMPLEX SUBUNIT NUS1"/>
    <property type="match status" value="1"/>
</dbReference>
<evidence type="ECO:0000256" key="12">
    <source>
        <dbReference type="ARBA" id="ARBA00047353"/>
    </source>
</evidence>
<evidence type="ECO:0000256" key="13">
    <source>
        <dbReference type="SAM" id="Phobius"/>
    </source>
</evidence>
<name>A0AAJ0C4E2_9PEZI</name>
<keyword evidence="6" id="KW-0808">Transferase</keyword>
<dbReference type="GO" id="GO:0045547">
    <property type="term" value="F:ditrans,polycis-polyprenyl diphosphate synthase [(2E,6E)-farnesyl diphosphate specific] activity"/>
    <property type="evidence" value="ECO:0007669"/>
    <property type="project" value="UniProtKB-EC"/>
</dbReference>
<accession>A0AAJ0C4E2</accession>
<comment type="cofactor">
    <cofactor evidence="1">
        <name>Mg(2+)</name>
        <dbReference type="ChEBI" id="CHEBI:18420"/>
    </cofactor>
</comment>
<keyword evidence="8" id="KW-0256">Endoplasmic reticulum</keyword>
<comment type="catalytic activity">
    <reaction evidence="12">
        <text>n isopentenyl diphosphate + (2E,6E)-farnesyl diphosphate = a di-trans,poly-cis-polyprenyl diphosphate + n diphosphate</text>
        <dbReference type="Rhea" id="RHEA:53008"/>
        <dbReference type="Rhea" id="RHEA-COMP:19494"/>
        <dbReference type="ChEBI" id="CHEBI:33019"/>
        <dbReference type="ChEBI" id="CHEBI:128769"/>
        <dbReference type="ChEBI" id="CHEBI:136960"/>
        <dbReference type="ChEBI" id="CHEBI:175763"/>
        <dbReference type="EC" id="2.5.1.87"/>
    </reaction>
</comment>
<comment type="caution">
    <text evidence="14">The sequence shown here is derived from an EMBL/GenBank/DDBJ whole genome shotgun (WGS) entry which is preliminary data.</text>
</comment>
<keyword evidence="15" id="KW-1185">Reference proteome</keyword>
<dbReference type="GO" id="GO:0005789">
    <property type="term" value="C:endoplasmic reticulum membrane"/>
    <property type="evidence" value="ECO:0007669"/>
    <property type="project" value="UniProtKB-SubCell"/>
</dbReference>
<evidence type="ECO:0000256" key="8">
    <source>
        <dbReference type="ARBA" id="ARBA00022824"/>
    </source>
</evidence>
<evidence type="ECO:0000313" key="14">
    <source>
        <dbReference type="EMBL" id="KAK1769726.1"/>
    </source>
</evidence>
<evidence type="ECO:0000256" key="1">
    <source>
        <dbReference type="ARBA" id="ARBA00001946"/>
    </source>
</evidence>
<dbReference type="SUPFAM" id="SSF64005">
    <property type="entry name" value="Undecaprenyl diphosphate synthase"/>
    <property type="match status" value="1"/>
</dbReference>
<dbReference type="EMBL" id="MU839002">
    <property type="protein sequence ID" value="KAK1769726.1"/>
    <property type="molecule type" value="Genomic_DNA"/>
</dbReference>
<reference evidence="14" key="1">
    <citation type="submission" date="2023-06" db="EMBL/GenBank/DDBJ databases">
        <title>Genome-scale phylogeny and comparative genomics of the fungal order Sordariales.</title>
        <authorList>
            <consortium name="Lawrence Berkeley National Laboratory"/>
            <person name="Hensen N."/>
            <person name="Bonometti L."/>
            <person name="Westerberg I."/>
            <person name="Brannstrom I.O."/>
            <person name="Guillou S."/>
            <person name="Cros-Aarteil S."/>
            <person name="Calhoun S."/>
            <person name="Haridas S."/>
            <person name="Kuo A."/>
            <person name="Mondo S."/>
            <person name="Pangilinan J."/>
            <person name="Riley R."/>
            <person name="Labutti K."/>
            <person name="Andreopoulos B."/>
            <person name="Lipzen A."/>
            <person name="Chen C."/>
            <person name="Yanf M."/>
            <person name="Daum C."/>
            <person name="Ng V."/>
            <person name="Clum A."/>
            <person name="Steindorff A."/>
            <person name="Ohm R."/>
            <person name="Martin F."/>
            <person name="Silar P."/>
            <person name="Natvig D."/>
            <person name="Lalanne C."/>
            <person name="Gautier V."/>
            <person name="Ament-Velasquez S.L."/>
            <person name="Kruys A."/>
            <person name="Hutchinson M.I."/>
            <person name="Powell A.J."/>
            <person name="Barry K."/>
            <person name="Miller A.N."/>
            <person name="Grigoriev I.V."/>
            <person name="Debuchy R."/>
            <person name="Gladieux P."/>
            <person name="Thoren M.H."/>
            <person name="Johannesson H."/>
        </authorList>
    </citation>
    <scope>NUCLEOTIDE SEQUENCE</scope>
    <source>
        <strain evidence="14">8032-3</strain>
    </source>
</reference>
<dbReference type="GO" id="GO:1904423">
    <property type="term" value="C:dehydrodolichyl diphosphate synthase complex"/>
    <property type="evidence" value="ECO:0007669"/>
    <property type="project" value="InterPro"/>
</dbReference>
<gene>
    <name evidence="14" type="ORF">QBC33DRAFT_334212</name>
</gene>
<evidence type="ECO:0000256" key="9">
    <source>
        <dbReference type="ARBA" id="ARBA00022842"/>
    </source>
</evidence>
<dbReference type="Gene3D" id="3.40.1180.10">
    <property type="entry name" value="Decaprenyl diphosphate synthase-like"/>
    <property type="match status" value="1"/>
</dbReference>
<keyword evidence="11 13" id="KW-0472">Membrane</keyword>
<evidence type="ECO:0000313" key="15">
    <source>
        <dbReference type="Proteomes" id="UP001244011"/>
    </source>
</evidence>
<evidence type="ECO:0000256" key="11">
    <source>
        <dbReference type="ARBA" id="ARBA00023136"/>
    </source>
</evidence>
<dbReference type="RefSeq" id="XP_060285939.1">
    <property type="nucleotide sequence ID" value="XM_060423697.1"/>
</dbReference>
<evidence type="ECO:0000256" key="2">
    <source>
        <dbReference type="ARBA" id="ARBA00004586"/>
    </source>
</evidence>
<keyword evidence="7 13" id="KW-0812">Transmembrane</keyword>
<dbReference type="EC" id="2.5.1.87" evidence="5"/>
<evidence type="ECO:0000256" key="5">
    <source>
        <dbReference type="ARBA" id="ARBA00012596"/>
    </source>
</evidence>
<dbReference type="PANTHER" id="PTHR21528:SF0">
    <property type="entry name" value="DEHYDRODOLICHYL DIPHOSPHATE SYNTHASE COMPLEX SUBUNIT NUS1"/>
    <property type="match status" value="1"/>
</dbReference>
<organism evidence="14 15">
    <name type="scientific">Phialemonium atrogriseum</name>
    <dbReference type="NCBI Taxonomy" id="1093897"/>
    <lineage>
        <taxon>Eukaryota</taxon>
        <taxon>Fungi</taxon>
        <taxon>Dikarya</taxon>
        <taxon>Ascomycota</taxon>
        <taxon>Pezizomycotina</taxon>
        <taxon>Sordariomycetes</taxon>
        <taxon>Sordariomycetidae</taxon>
        <taxon>Cephalothecales</taxon>
        <taxon>Cephalothecaceae</taxon>
        <taxon>Phialemonium</taxon>
    </lineage>
</organism>
<feature type="transmembrane region" description="Helical" evidence="13">
    <location>
        <begin position="60"/>
        <end position="78"/>
    </location>
</feature>
<dbReference type="GeneID" id="85306884"/>
<protein>
    <recommendedName>
        <fullName evidence="5">ditrans,polycis-polyprenyl diphosphate synthase [(2E,6E)-farnesyldiphosphate specific]</fullName>
        <ecNumber evidence="5">2.5.1.87</ecNumber>
    </recommendedName>
</protein>
<evidence type="ECO:0000256" key="3">
    <source>
        <dbReference type="ARBA" id="ARBA00004922"/>
    </source>
</evidence>
<evidence type="ECO:0000256" key="7">
    <source>
        <dbReference type="ARBA" id="ARBA00022692"/>
    </source>
</evidence>
<comment type="similarity">
    <text evidence="4">Belongs to the UPP synthase family.</text>
</comment>
<evidence type="ECO:0000256" key="4">
    <source>
        <dbReference type="ARBA" id="ARBA00005432"/>
    </source>
</evidence>
<evidence type="ECO:0000256" key="6">
    <source>
        <dbReference type="ARBA" id="ARBA00022679"/>
    </source>
</evidence>
<comment type="subcellular location">
    <subcellularLocation>
        <location evidence="2">Endoplasmic reticulum membrane</location>
    </subcellularLocation>
</comment>
<proteinExistence type="inferred from homology"/>